<proteinExistence type="predicted"/>
<protein>
    <submittedName>
        <fullName evidence="1">Uncharacterized protein</fullName>
    </submittedName>
</protein>
<dbReference type="AlphaFoldDB" id="L1ME93"/>
<comment type="caution">
    <text evidence="1">The sequence shown here is derived from an EMBL/GenBank/DDBJ whole genome shotgun (WGS) entry which is preliminary data.</text>
</comment>
<evidence type="ECO:0000313" key="2">
    <source>
        <dbReference type="Proteomes" id="UP000010445"/>
    </source>
</evidence>
<dbReference type="EMBL" id="AMEM01000024">
    <property type="protein sequence ID" value="EKX89350.1"/>
    <property type="molecule type" value="Genomic_DNA"/>
</dbReference>
<sequence>MTFLTRGPAQLPLGLVGYTCAEVCARQGAEHHRKSNARAAQDFV</sequence>
<reference evidence="1 2" key="1">
    <citation type="submission" date="2012-05" db="EMBL/GenBank/DDBJ databases">
        <authorList>
            <person name="Weinstock G."/>
            <person name="Sodergren E."/>
            <person name="Lobos E.A."/>
            <person name="Fulton L."/>
            <person name="Fulton R."/>
            <person name="Courtney L."/>
            <person name="Fronick C."/>
            <person name="O'Laughlin M."/>
            <person name="Godfrey J."/>
            <person name="Wilson R.M."/>
            <person name="Miner T."/>
            <person name="Farmer C."/>
            <person name="Delehaunty K."/>
            <person name="Cordes M."/>
            <person name="Minx P."/>
            <person name="Tomlinson C."/>
            <person name="Chen J."/>
            <person name="Wollam A."/>
            <person name="Pepin K.H."/>
            <person name="Bhonagiri V."/>
            <person name="Zhang X."/>
            <person name="Suruliraj S."/>
            <person name="Warren W."/>
            <person name="Mitreva M."/>
            <person name="Mardis E.R."/>
            <person name="Wilson R.K."/>
        </authorList>
    </citation>
    <scope>NUCLEOTIDE SEQUENCE [LARGE SCALE GENOMIC DNA]</scope>
    <source>
        <strain evidence="1 2">F0235</strain>
    </source>
</reference>
<dbReference type="STRING" id="1035195.HMPREF9997_01821"/>
<name>L1ME93_9CORY</name>
<dbReference type="Proteomes" id="UP000010445">
    <property type="component" value="Unassembled WGS sequence"/>
</dbReference>
<organism evidence="1 2">
    <name type="scientific">Corynebacterium durum F0235</name>
    <dbReference type="NCBI Taxonomy" id="1035195"/>
    <lineage>
        <taxon>Bacteria</taxon>
        <taxon>Bacillati</taxon>
        <taxon>Actinomycetota</taxon>
        <taxon>Actinomycetes</taxon>
        <taxon>Mycobacteriales</taxon>
        <taxon>Corynebacteriaceae</taxon>
        <taxon>Corynebacterium</taxon>
    </lineage>
</organism>
<gene>
    <name evidence="1" type="ORF">HMPREF9997_01821</name>
</gene>
<dbReference type="HOGENOM" id="CLU_3214989_0_0_11"/>
<accession>L1ME93</accession>
<keyword evidence="2" id="KW-1185">Reference proteome</keyword>
<evidence type="ECO:0000313" key="1">
    <source>
        <dbReference type="EMBL" id="EKX89350.1"/>
    </source>
</evidence>